<name>A0A843T7L7_COLES</name>
<sequence length="192" mass="20696">MTEFKLLSALFFSIHVSLCTTLFSRLAFLAFLRISFGILLLSFAAFVVFFKIRCKGSSSRLASLGLAQQPLHVSNRSTGGPGPGAINHGICHLDLAYHCGLLAKEISDMARRNSWTLSARSGGSHPFFIWMIGWRQSSSRLAFSSRALTSAISRSESSSRTLGISLLCRTIMPNSLSGGSFRADANLASASA</sequence>
<keyword evidence="1" id="KW-1133">Transmembrane helix</keyword>
<feature type="transmembrane region" description="Helical" evidence="1">
    <location>
        <begin position="29"/>
        <end position="50"/>
    </location>
</feature>
<keyword evidence="3" id="KW-1185">Reference proteome</keyword>
<keyword evidence="1" id="KW-0472">Membrane</keyword>
<keyword evidence="1" id="KW-0812">Transmembrane</keyword>
<evidence type="ECO:0000313" key="2">
    <source>
        <dbReference type="EMBL" id="MQL68322.1"/>
    </source>
</evidence>
<organism evidence="2 3">
    <name type="scientific">Colocasia esculenta</name>
    <name type="common">Wild taro</name>
    <name type="synonym">Arum esculentum</name>
    <dbReference type="NCBI Taxonomy" id="4460"/>
    <lineage>
        <taxon>Eukaryota</taxon>
        <taxon>Viridiplantae</taxon>
        <taxon>Streptophyta</taxon>
        <taxon>Embryophyta</taxon>
        <taxon>Tracheophyta</taxon>
        <taxon>Spermatophyta</taxon>
        <taxon>Magnoliopsida</taxon>
        <taxon>Liliopsida</taxon>
        <taxon>Araceae</taxon>
        <taxon>Aroideae</taxon>
        <taxon>Colocasieae</taxon>
        <taxon>Colocasia</taxon>
    </lineage>
</organism>
<evidence type="ECO:0000313" key="3">
    <source>
        <dbReference type="Proteomes" id="UP000652761"/>
    </source>
</evidence>
<accession>A0A843T7L7</accession>
<gene>
    <name evidence="2" type="ORF">Taro_000652</name>
</gene>
<comment type="caution">
    <text evidence="2">The sequence shown here is derived from an EMBL/GenBank/DDBJ whole genome shotgun (WGS) entry which is preliminary data.</text>
</comment>
<dbReference type="AlphaFoldDB" id="A0A843T7L7"/>
<proteinExistence type="predicted"/>
<dbReference type="Proteomes" id="UP000652761">
    <property type="component" value="Unassembled WGS sequence"/>
</dbReference>
<dbReference type="OrthoDB" id="10262250at2759"/>
<evidence type="ECO:0000256" key="1">
    <source>
        <dbReference type="SAM" id="Phobius"/>
    </source>
</evidence>
<dbReference type="EMBL" id="NMUH01000012">
    <property type="protein sequence ID" value="MQL68322.1"/>
    <property type="molecule type" value="Genomic_DNA"/>
</dbReference>
<reference evidence="2" key="1">
    <citation type="submission" date="2017-07" db="EMBL/GenBank/DDBJ databases">
        <title>Taro Niue Genome Assembly and Annotation.</title>
        <authorList>
            <person name="Atibalentja N."/>
            <person name="Keating K."/>
            <person name="Fields C.J."/>
        </authorList>
    </citation>
    <scope>NUCLEOTIDE SEQUENCE</scope>
    <source>
        <strain evidence="2">Niue_2</strain>
        <tissue evidence="2">Leaf</tissue>
    </source>
</reference>
<protein>
    <submittedName>
        <fullName evidence="2">Uncharacterized protein</fullName>
    </submittedName>
</protein>